<dbReference type="EMBL" id="VXIV02001945">
    <property type="protein sequence ID" value="KAF6028502.1"/>
    <property type="molecule type" value="Genomic_DNA"/>
</dbReference>
<evidence type="ECO:0000256" key="3">
    <source>
        <dbReference type="ARBA" id="ARBA00022723"/>
    </source>
</evidence>
<organism evidence="12 13">
    <name type="scientific">Bugula neritina</name>
    <name type="common">Brown bryozoan</name>
    <name type="synonym">Sertularia neritina</name>
    <dbReference type="NCBI Taxonomy" id="10212"/>
    <lineage>
        <taxon>Eukaryota</taxon>
        <taxon>Metazoa</taxon>
        <taxon>Spiralia</taxon>
        <taxon>Lophotrochozoa</taxon>
        <taxon>Bryozoa</taxon>
        <taxon>Gymnolaemata</taxon>
        <taxon>Cheilostomatida</taxon>
        <taxon>Flustrina</taxon>
        <taxon>Buguloidea</taxon>
        <taxon>Bugulidae</taxon>
        <taxon>Bugula</taxon>
    </lineage>
</organism>
<dbReference type="GO" id="GO:0001664">
    <property type="term" value="F:G protein-coupled receptor binding"/>
    <property type="evidence" value="ECO:0007669"/>
    <property type="project" value="TreeGrafter"/>
</dbReference>
<feature type="binding site" evidence="11">
    <location>
        <position position="537"/>
    </location>
    <ligand>
        <name>Mg(2+)</name>
        <dbReference type="ChEBI" id="CHEBI:18420"/>
    </ligand>
</feature>
<comment type="caution">
    <text evidence="12">The sequence shown here is derived from an EMBL/GenBank/DDBJ whole genome shotgun (WGS) entry which is preliminary data.</text>
</comment>
<dbReference type="SMART" id="SM00248">
    <property type="entry name" value="ANK"/>
    <property type="match status" value="3"/>
</dbReference>
<dbReference type="AlphaFoldDB" id="A0A7J7JQ66"/>
<dbReference type="InterPro" id="IPR011025">
    <property type="entry name" value="GproteinA_insert"/>
</dbReference>
<dbReference type="OrthoDB" id="5817230at2759"/>
<dbReference type="Pfam" id="PF12796">
    <property type="entry name" value="Ank_2"/>
    <property type="match status" value="1"/>
</dbReference>
<dbReference type="SUPFAM" id="SSF47895">
    <property type="entry name" value="Transducin (alpha subunit), insertion domain"/>
    <property type="match status" value="1"/>
</dbReference>
<evidence type="ECO:0000256" key="5">
    <source>
        <dbReference type="ARBA" id="ARBA00022842"/>
    </source>
</evidence>
<keyword evidence="3 11" id="KW-0479">Metal-binding</keyword>
<evidence type="ECO:0000256" key="9">
    <source>
        <dbReference type="ARBA" id="ARBA00023288"/>
    </source>
</evidence>
<dbReference type="InterPro" id="IPR036770">
    <property type="entry name" value="Ankyrin_rpt-contain_sf"/>
</dbReference>
<keyword evidence="5 11" id="KW-0460">Magnesium</keyword>
<dbReference type="SUPFAM" id="SSF48403">
    <property type="entry name" value="Ankyrin repeat"/>
    <property type="match status" value="1"/>
</dbReference>
<dbReference type="GO" id="GO:0007188">
    <property type="term" value="P:adenylate cyclase-modulating G protein-coupled receptor signaling pathway"/>
    <property type="evidence" value="ECO:0007669"/>
    <property type="project" value="TreeGrafter"/>
</dbReference>
<evidence type="ECO:0000256" key="8">
    <source>
        <dbReference type="ARBA" id="ARBA00023224"/>
    </source>
</evidence>
<evidence type="ECO:0000256" key="7">
    <source>
        <dbReference type="ARBA" id="ARBA00023139"/>
    </source>
</evidence>
<keyword evidence="9" id="KW-0449">Lipoprotein</keyword>
<dbReference type="GO" id="GO:0005737">
    <property type="term" value="C:cytoplasm"/>
    <property type="evidence" value="ECO:0007669"/>
    <property type="project" value="TreeGrafter"/>
</dbReference>
<dbReference type="SUPFAM" id="SSF52540">
    <property type="entry name" value="P-loop containing nucleoside triphosphate hydrolases"/>
    <property type="match status" value="1"/>
</dbReference>
<proteinExistence type="predicted"/>
<name>A0A7J7JQ66_BUGNE</name>
<dbReference type="SMART" id="SM00275">
    <property type="entry name" value="G_alpha"/>
    <property type="match status" value="1"/>
</dbReference>
<reference evidence="12" key="1">
    <citation type="submission" date="2020-06" db="EMBL/GenBank/DDBJ databases">
        <title>Draft genome of Bugula neritina, a colonial animal packing powerful symbionts and potential medicines.</title>
        <authorList>
            <person name="Rayko M."/>
        </authorList>
    </citation>
    <scope>NUCLEOTIDE SEQUENCE [LARGE SCALE GENOMIC DNA]</scope>
    <source>
        <strain evidence="12">Kwan_BN1</strain>
    </source>
</reference>
<evidence type="ECO:0000313" key="12">
    <source>
        <dbReference type="EMBL" id="KAF6028502.1"/>
    </source>
</evidence>
<dbReference type="InterPro" id="IPR027417">
    <property type="entry name" value="P-loop_NTPase"/>
</dbReference>
<dbReference type="Gene3D" id="3.40.50.300">
    <property type="entry name" value="P-loop containing nucleotide triphosphate hydrolases"/>
    <property type="match status" value="2"/>
</dbReference>
<dbReference type="Gene3D" id="1.25.40.20">
    <property type="entry name" value="Ankyrin repeat-containing domain"/>
    <property type="match status" value="1"/>
</dbReference>
<keyword evidence="8" id="KW-0807">Transducer</keyword>
<keyword evidence="13" id="KW-1185">Reference proteome</keyword>
<evidence type="ECO:0000313" key="13">
    <source>
        <dbReference type="Proteomes" id="UP000593567"/>
    </source>
</evidence>
<dbReference type="PROSITE" id="PS51882">
    <property type="entry name" value="G_ALPHA"/>
    <property type="match status" value="1"/>
</dbReference>
<evidence type="ECO:0000256" key="10">
    <source>
        <dbReference type="PIRSR" id="PIRSR601019-1"/>
    </source>
</evidence>
<evidence type="ECO:0000256" key="1">
    <source>
        <dbReference type="ARBA" id="ARBA00011356"/>
    </source>
</evidence>
<feature type="binding site" evidence="10">
    <location>
        <begin position="556"/>
        <end position="560"/>
    </location>
    <ligand>
        <name>GTP</name>
        <dbReference type="ChEBI" id="CHEBI:37565"/>
    </ligand>
</feature>
<dbReference type="PANTHER" id="PTHR10218:SF362">
    <property type="entry name" value="G PROTEIN ALPHA O SUBUNIT"/>
    <property type="match status" value="1"/>
</dbReference>
<feature type="binding site" evidence="10">
    <location>
        <begin position="506"/>
        <end position="507"/>
    </location>
    <ligand>
        <name>GTP</name>
        <dbReference type="ChEBI" id="CHEBI:37565"/>
    </ligand>
</feature>
<dbReference type="InterPro" id="IPR002110">
    <property type="entry name" value="Ankyrin_rpt"/>
</dbReference>
<dbReference type="PANTHER" id="PTHR10218">
    <property type="entry name" value="GTP-BINDING PROTEIN ALPHA SUBUNIT"/>
    <property type="match status" value="1"/>
</dbReference>
<keyword evidence="4 10" id="KW-0547">Nucleotide-binding</keyword>
<dbReference type="CDD" id="cd00066">
    <property type="entry name" value="G-alpha"/>
    <property type="match status" value="1"/>
</dbReference>
<feature type="binding site" evidence="10">
    <location>
        <begin position="625"/>
        <end position="628"/>
    </location>
    <ligand>
        <name>GTP</name>
        <dbReference type="ChEBI" id="CHEBI:37565"/>
    </ligand>
</feature>
<evidence type="ECO:0000256" key="6">
    <source>
        <dbReference type="ARBA" id="ARBA00023134"/>
    </source>
</evidence>
<evidence type="ECO:0000256" key="2">
    <source>
        <dbReference type="ARBA" id="ARBA00022707"/>
    </source>
</evidence>
<comment type="subunit">
    <text evidence="1">G proteins are composed of 3 units; alpha, beta and gamma. The alpha chain contains the guanine nucleotide binding site.</text>
</comment>
<dbReference type="GO" id="GO:0003924">
    <property type="term" value="F:GTPase activity"/>
    <property type="evidence" value="ECO:0007669"/>
    <property type="project" value="InterPro"/>
</dbReference>
<keyword evidence="6 10" id="KW-0342">GTP-binding</keyword>
<dbReference type="Proteomes" id="UP000593567">
    <property type="component" value="Unassembled WGS sequence"/>
</dbReference>
<keyword evidence="7" id="KW-0564">Palmitate</keyword>
<dbReference type="InterPro" id="IPR001019">
    <property type="entry name" value="Gprotein_alpha_su"/>
</dbReference>
<gene>
    <name evidence="12" type="ORF">EB796_013198</name>
</gene>
<dbReference type="FunFam" id="3.40.50.300:FF:003800">
    <property type="entry name" value="Guanine nucleotide-binding protein G(k) subunit alpha"/>
    <property type="match status" value="1"/>
</dbReference>
<sequence length="638" mass="72154">MGCTLSAEEKEAMERNKAIEKGLKEDGVQAAKDIKLLLLGAGESGKSTIVKQMKEIVEDPEFCINAQVAENAPILIYAVILGNLEMVKEILAHPKFSACQSMMGPKEMTAYHFVKNNNLECIKALYPLCKEYLDFCGGKHHLKPLQLAIREGTAAVDALLGLGADPTALLDCANSEIMEELLRPDNENSLALFRYFMYQRLHQCHVVHSDSESKVYSLLYYAIKVGHCKAVCELLKRGAKVNYKVRPTFDNANLSNVAIRNVQVRNPQYGAKPEDTVEIAWRVIEASAEPPSFFVILEFYTTHLARKLSCLSAEERLPKHLVEGLMRILAAAFANTHSSQNDELISYNRSPCNFVLVNCQNSPLQQLAANSLRRQLLENGQNNIAEALHCERIDPGLHSMIAMDTVREKIIHEGGFTQEDNKQYRAVVYSNTIQSLSAIIKAMSMLKLSYSNDARQREGAMVLDVIAKMEDTEPFGDELLVAMKNLWNDSGLQECFSRANEYQLNDSAKYFLDSLDRLGQPDYVPTEQDILRTRVKTTGIVEVHFSFKNLNFKLFDVGGQRSERKKWIHCFEDVTAIIFCVAMSEYDQVLHEDETTNRMQESLKLFDSICNNKWFGNTSIILFLNKKDLFEIKIKKSL</sequence>
<dbReference type="Pfam" id="PF00503">
    <property type="entry name" value="G-alpha"/>
    <property type="match status" value="1"/>
</dbReference>
<dbReference type="GO" id="GO:0046872">
    <property type="term" value="F:metal ion binding"/>
    <property type="evidence" value="ECO:0007669"/>
    <property type="project" value="UniProtKB-KW"/>
</dbReference>
<feature type="binding site" evidence="10">
    <location>
        <begin position="531"/>
        <end position="537"/>
    </location>
    <ligand>
        <name>GTP</name>
        <dbReference type="ChEBI" id="CHEBI:37565"/>
    </ligand>
</feature>
<keyword evidence="2" id="KW-0519">Myristate</keyword>
<dbReference type="GO" id="GO:0005525">
    <property type="term" value="F:GTP binding"/>
    <property type="evidence" value="ECO:0007669"/>
    <property type="project" value="UniProtKB-KW"/>
</dbReference>
<dbReference type="GO" id="GO:0005834">
    <property type="term" value="C:heterotrimeric G-protein complex"/>
    <property type="evidence" value="ECO:0007669"/>
    <property type="project" value="TreeGrafter"/>
</dbReference>
<evidence type="ECO:0000256" key="11">
    <source>
        <dbReference type="PIRSR" id="PIRSR601019-2"/>
    </source>
</evidence>
<accession>A0A7J7JQ66</accession>
<protein>
    <submittedName>
        <fullName evidence="12">Goa-1</fullName>
    </submittedName>
</protein>
<evidence type="ECO:0000256" key="4">
    <source>
        <dbReference type="ARBA" id="ARBA00022741"/>
    </source>
</evidence>
<dbReference type="GO" id="GO:0031683">
    <property type="term" value="F:G-protein beta/gamma-subunit complex binding"/>
    <property type="evidence" value="ECO:0007669"/>
    <property type="project" value="InterPro"/>
</dbReference>